<reference evidence="2" key="1">
    <citation type="submission" date="2018-04" db="EMBL/GenBank/DDBJ databases">
        <title>Whole genome sequencing of Hypsizygus marmoreus.</title>
        <authorList>
            <person name="Choi I.-G."/>
            <person name="Min B."/>
            <person name="Kim J.-G."/>
            <person name="Kim S."/>
            <person name="Oh Y.-L."/>
            <person name="Kong W.-S."/>
            <person name="Park H."/>
            <person name="Jeong J."/>
            <person name="Song E.-S."/>
        </authorList>
    </citation>
    <scope>NUCLEOTIDE SEQUENCE [LARGE SCALE GENOMIC DNA]</scope>
    <source>
        <strain evidence="2">51987-8</strain>
    </source>
</reference>
<keyword evidence="1" id="KW-0812">Transmembrane</keyword>
<keyword evidence="1" id="KW-0472">Membrane</keyword>
<dbReference type="Proteomes" id="UP000076154">
    <property type="component" value="Unassembled WGS sequence"/>
</dbReference>
<organism evidence="2 3">
    <name type="scientific">Hypsizygus marmoreus</name>
    <name type="common">White beech mushroom</name>
    <name type="synonym">Agaricus marmoreus</name>
    <dbReference type="NCBI Taxonomy" id="39966"/>
    <lineage>
        <taxon>Eukaryota</taxon>
        <taxon>Fungi</taxon>
        <taxon>Dikarya</taxon>
        <taxon>Basidiomycota</taxon>
        <taxon>Agaricomycotina</taxon>
        <taxon>Agaricomycetes</taxon>
        <taxon>Agaricomycetidae</taxon>
        <taxon>Agaricales</taxon>
        <taxon>Tricholomatineae</taxon>
        <taxon>Lyophyllaceae</taxon>
        <taxon>Hypsizygus</taxon>
    </lineage>
</organism>
<sequence length="85" mass="9413">MYICVSKSFSPLQNSAAPAVSTPAHTIIIEPASIANYILLPNLFDFVLLFTGSGFVLNWIVVGTRYVELATSKYSTYTCNWILFT</sequence>
<dbReference type="AlphaFoldDB" id="A0A369JXS3"/>
<comment type="caution">
    <text evidence="2">The sequence shown here is derived from an EMBL/GenBank/DDBJ whole genome shotgun (WGS) entry which is preliminary data.</text>
</comment>
<keyword evidence="3" id="KW-1185">Reference proteome</keyword>
<gene>
    <name evidence="2" type="ORF">Hypma_006196</name>
</gene>
<evidence type="ECO:0000256" key="1">
    <source>
        <dbReference type="SAM" id="Phobius"/>
    </source>
</evidence>
<accession>A0A369JXS3</accession>
<feature type="transmembrane region" description="Helical" evidence="1">
    <location>
        <begin position="46"/>
        <end position="67"/>
    </location>
</feature>
<evidence type="ECO:0000313" key="3">
    <source>
        <dbReference type="Proteomes" id="UP000076154"/>
    </source>
</evidence>
<name>A0A369JXS3_HYPMA</name>
<keyword evidence="1" id="KW-1133">Transmembrane helix</keyword>
<proteinExistence type="predicted"/>
<protein>
    <submittedName>
        <fullName evidence="2">Uncharacterized protein</fullName>
    </submittedName>
</protein>
<evidence type="ECO:0000313" key="2">
    <source>
        <dbReference type="EMBL" id="RDB26132.1"/>
    </source>
</evidence>
<dbReference type="InParanoid" id="A0A369JXS3"/>
<dbReference type="EMBL" id="LUEZ02000040">
    <property type="protein sequence ID" value="RDB26132.1"/>
    <property type="molecule type" value="Genomic_DNA"/>
</dbReference>